<evidence type="ECO:0000313" key="1">
    <source>
        <dbReference type="EMBL" id="QHQ36548.1"/>
    </source>
</evidence>
<dbReference type="InterPro" id="IPR010732">
    <property type="entry name" value="T6SS_TssG-like"/>
</dbReference>
<dbReference type="NCBIfam" id="TIGR03347">
    <property type="entry name" value="VI_chp_1"/>
    <property type="match status" value="1"/>
</dbReference>
<dbReference type="PANTHER" id="PTHR35564:SF4">
    <property type="entry name" value="CYTOPLASMIC PROTEIN"/>
    <property type="match status" value="1"/>
</dbReference>
<dbReference type="KEGG" id="amaq:GO499_15895"/>
<name>A0A6P1T1D2_9RHOB</name>
<sequence>MATGNGPRPNDLKQMEALQARPERFHLFHALRILDASSRGKPRMGETRRPKDDPVRLGQEAELAFPPSTLASILKATGKRPPLVINRFFGLFGPHGPLPLHMTEYARNRQRHEGDRTLIAFGDMLIHRLMTLFFRAWTSGQPAPSHDREGSDDFSSHVAALAGLHGKAMADRDAMPDSVKLHFAATMGRQTKSAEGLAHMLSAFFEAPVRVQQFIGSWLELEPEDCWRIGVPTGLGRGSLIGNRVWSRASKFRIVIGPMALADYQRLLPGGESLKRLRAVVRNHVGDRLDWDLNLVLGAEEVPKPVLGKNVRLGHVGWIGSGPHARDADDLLLHPNSS</sequence>
<gene>
    <name evidence="1" type="primary">tssG</name>
    <name evidence="1" type="ORF">GO499_15895</name>
</gene>
<accession>A0A6P1T1D2</accession>
<proteinExistence type="predicted"/>
<dbReference type="PANTHER" id="PTHR35564">
    <property type="match status" value="1"/>
</dbReference>
<reference evidence="1 2" key="1">
    <citation type="submission" date="2019-12" db="EMBL/GenBank/DDBJ databases">
        <title>Complete genome sequence of Algicella marina strain 9Alg 56(T) isolated from the red alga Tichocarpus crinitus.</title>
        <authorList>
            <person name="Kim S.-G."/>
            <person name="Nedashkovskaya O.I."/>
        </authorList>
    </citation>
    <scope>NUCLEOTIDE SEQUENCE [LARGE SCALE GENOMIC DNA]</scope>
    <source>
        <strain evidence="1 2">9Alg 56</strain>
    </source>
</reference>
<dbReference type="AlphaFoldDB" id="A0A6P1T1D2"/>
<dbReference type="Proteomes" id="UP000464495">
    <property type="component" value="Chromosome"/>
</dbReference>
<organism evidence="1 2">
    <name type="scientific">Algicella marina</name>
    <dbReference type="NCBI Taxonomy" id="2683284"/>
    <lineage>
        <taxon>Bacteria</taxon>
        <taxon>Pseudomonadati</taxon>
        <taxon>Pseudomonadota</taxon>
        <taxon>Alphaproteobacteria</taxon>
        <taxon>Rhodobacterales</taxon>
        <taxon>Paracoccaceae</taxon>
        <taxon>Algicella</taxon>
    </lineage>
</organism>
<protein>
    <submittedName>
        <fullName evidence="1">Type VI secretion system baseplate subunit TssG</fullName>
    </submittedName>
</protein>
<dbReference type="EMBL" id="CP046620">
    <property type="protein sequence ID" value="QHQ36548.1"/>
    <property type="molecule type" value="Genomic_DNA"/>
</dbReference>
<keyword evidence="2" id="KW-1185">Reference proteome</keyword>
<dbReference type="Pfam" id="PF06996">
    <property type="entry name" value="T6SS_TssG"/>
    <property type="match status" value="1"/>
</dbReference>
<evidence type="ECO:0000313" key="2">
    <source>
        <dbReference type="Proteomes" id="UP000464495"/>
    </source>
</evidence>
<dbReference type="RefSeq" id="WP_161863094.1">
    <property type="nucleotide sequence ID" value="NZ_CP046620.1"/>
</dbReference>